<evidence type="ECO:0000256" key="1">
    <source>
        <dbReference type="ARBA" id="ARBA00001798"/>
    </source>
</evidence>
<dbReference type="PROSITE" id="PS00518">
    <property type="entry name" value="ZF_RING_1"/>
    <property type="match status" value="2"/>
</dbReference>
<keyword evidence="12" id="KW-0862">Zinc</keyword>
<sequence length="865" mass="98326">MDKRYMKKEGEDDPKPSRGDFNAEYSCNLYFKGFLRMRRSLHYSVNTVLEAELIALKRGLTEAVSLGINHIWIYCENYQVLELVMERSAPEKENIALIMNDVQRIRKQLTSSIPILVTGNHQAKLAMESNIRMPPALKNTCGICFNDDIKAEKMFSIELCCHQFCVDCVKQHIEVGLLEGRSVPRCPHYGCKSNINLRSCANLLTPRVQKMWERRIKQDSIPKWDIFHCPKPSCPAWMSKTKLFESIEEEGVWRCCFKCSTPFCISCKVPWHSNLSCDVYKKSVPKPTTTVSHQCRSCQHMIEISEKRAKITCRCGYTFCYTCGAQWKLGGCSHRGQMETNLIIANLFETLMAAIEEDEVSVILEEQREEIMAAKTLAQDHDLAFNLQMQEALAVSKAAHTSSVPNSPTGDAGIVDFTGEEEEFDFTSLILQDIARVDQERRDREFGEQEMKRLKVDLDRRIHDQKFAKELMNVPEGDWSKHGDNYQKPYSLSAGSSSSSSAIGNESFRVYCKGLVSEEMIGDTRAMVGGVGVAICDSTDNLIWEVKKVLGAEECKSPEIAELEAIVHGLDEALTFDLGRVTFFVDHFKVFQYVTGKVEARQSAVATLVNQVAVLQKKFSYCQPSLLTRNDVKFVFKLARDAIVSQIKWPEETSDGKTFKETCVICYEGITVDKIFSIDGCFHRFCFSCMKQHVEVKLLGGQTASCPSDGCKSEVKIERCATFLDPKLVNVMIQRKKEGSIGVSDKVYCPYPKCSELMVKAEVLEYTKQFFIGADQSGARKCMKCGLLFCTHCKSLAQSKRWRQCIKCNNMVELVWGCYHITCRCGYEFCYTCGAEWKNKKATCLCPIWDERNIIRERNANPPRR</sequence>
<dbReference type="PROSITE" id="PS50089">
    <property type="entry name" value="ZF_RING_2"/>
    <property type="match status" value="2"/>
</dbReference>
<evidence type="ECO:0000256" key="7">
    <source>
        <dbReference type="ARBA" id="ARBA00022679"/>
    </source>
</evidence>
<dbReference type="SUPFAM" id="SSF57850">
    <property type="entry name" value="RING/U-box"/>
    <property type="match status" value="5"/>
</dbReference>
<dbReference type="InterPro" id="IPR001841">
    <property type="entry name" value="Znf_RING"/>
</dbReference>
<evidence type="ECO:0000256" key="4">
    <source>
        <dbReference type="ARBA" id="ARBA00004906"/>
    </source>
</evidence>
<dbReference type="PANTHER" id="PTHR11685">
    <property type="entry name" value="RBR FAMILY RING FINGER AND IBR DOMAIN-CONTAINING"/>
    <property type="match status" value="1"/>
</dbReference>
<evidence type="ECO:0000256" key="11">
    <source>
        <dbReference type="ARBA" id="ARBA00022786"/>
    </source>
</evidence>
<feature type="domain" description="RING-type" evidence="14">
    <location>
        <begin position="141"/>
        <end position="187"/>
    </location>
</feature>
<evidence type="ECO:0000256" key="2">
    <source>
        <dbReference type="ARBA" id="ARBA00001947"/>
    </source>
</evidence>
<dbReference type="InterPro" id="IPR013083">
    <property type="entry name" value="Znf_RING/FYVE/PHD"/>
</dbReference>
<evidence type="ECO:0000313" key="16">
    <source>
        <dbReference type="EMBL" id="OAP02969.1"/>
    </source>
</evidence>
<evidence type="ECO:0000256" key="12">
    <source>
        <dbReference type="ARBA" id="ARBA00022833"/>
    </source>
</evidence>
<dbReference type="UniPathway" id="UPA00143"/>
<comment type="cofactor">
    <cofactor evidence="2">
        <name>Zn(2+)</name>
        <dbReference type="ChEBI" id="CHEBI:29105"/>
    </cofactor>
</comment>
<evidence type="ECO:0000256" key="5">
    <source>
        <dbReference type="ARBA" id="ARBA00005884"/>
    </source>
</evidence>
<dbReference type="SMART" id="SM00184">
    <property type="entry name" value="RING"/>
    <property type="match status" value="3"/>
</dbReference>
<evidence type="ECO:0000256" key="13">
    <source>
        <dbReference type="PROSITE-ProRule" id="PRU00175"/>
    </source>
</evidence>
<dbReference type="InterPro" id="IPR002156">
    <property type="entry name" value="RNaseH_domain"/>
</dbReference>
<reference evidence="17" key="1">
    <citation type="journal article" date="2016" name="Proc. Natl. Acad. Sci. U.S.A.">
        <title>Chromosome-level assembly of Arabidopsis thaliana Ler reveals the extent of translocation and inversion polymorphisms.</title>
        <authorList>
            <person name="Zapata L."/>
            <person name="Ding J."/>
            <person name="Willing E.M."/>
            <person name="Hartwig B."/>
            <person name="Bezdan D."/>
            <person name="Jiao W.B."/>
            <person name="Patel V."/>
            <person name="Velikkakam James G."/>
            <person name="Koornneef M."/>
            <person name="Ossowski S."/>
            <person name="Schneeberger K."/>
        </authorList>
    </citation>
    <scope>NUCLEOTIDE SEQUENCE [LARGE SCALE GENOMIC DNA]</scope>
    <source>
        <strain evidence="17">cv. Landsberg erecta</strain>
    </source>
</reference>
<dbReference type="InterPro" id="IPR017907">
    <property type="entry name" value="Znf_RING_CS"/>
</dbReference>
<feature type="domain" description="RING-type" evidence="15">
    <location>
        <begin position="137"/>
        <end position="343"/>
    </location>
</feature>
<dbReference type="EC" id="2.3.2.31" evidence="6"/>
<dbReference type="AlphaFoldDB" id="A0A178VA08"/>
<feature type="domain" description="RING-type" evidence="15">
    <location>
        <begin position="659"/>
        <end position="850"/>
    </location>
</feature>
<comment type="caution">
    <text evidence="16">The sequence shown here is derived from an EMBL/GenBank/DDBJ whole genome shotgun (WGS) entry which is preliminary data.</text>
</comment>
<dbReference type="Gene3D" id="3.30.420.10">
    <property type="entry name" value="Ribonuclease H-like superfamily/Ribonuclease H"/>
    <property type="match status" value="1"/>
</dbReference>
<evidence type="ECO:0000256" key="3">
    <source>
        <dbReference type="ARBA" id="ARBA00003976"/>
    </source>
</evidence>
<dbReference type="Pfam" id="PF01485">
    <property type="entry name" value="IBR"/>
    <property type="match status" value="2"/>
</dbReference>
<comment type="similarity">
    <text evidence="5">Belongs to the RBR family. Ariadne subfamily.</text>
</comment>
<accession>A0A178VA08</accession>
<dbReference type="Pfam" id="PF13456">
    <property type="entry name" value="RVT_3"/>
    <property type="match status" value="2"/>
</dbReference>
<proteinExistence type="inferred from homology"/>
<comment type="pathway">
    <text evidence="4">Protein modification; protein ubiquitination.</text>
</comment>
<dbReference type="GO" id="GO:0004523">
    <property type="term" value="F:RNA-DNA hybrid ribonuclease activity"/>
    <property type="evidence" value="ECO:0007669"/>
    <property type="project" value="InterPro"/>
</dbReference>
<keyword evidence="11" id="KW-0833">Ubl conjugation pathway</keyword>
<evidence type="ECO:0000256" key="10">
    <source>
        <dbReference type="ARBA" id="ARBA00022771"/>
    </source>
</evidence>
<evidence type="ECO:0000259" key="15">
    <source>
        <dbReference type="PROSITE" id="PS51873"/>
    </source>
</evidence>
<dbReference type="EMBL" id="LUHQ01000003">
    <property type="protein sequence ID" value="OAP02969.1"/>
    <property type="molecule type" value="Genomic_DNA"/>
</dbReference>
<gene>
    <name evidence="16" type="ordered locus">AXX17_At3g39310</name>
</gene>
<dbReference type="Gene3D" id="1.20.120.1750">
    <property type="match status" value="2"/>
</dbReference>
<dbReference type="GO" id="GO:0061630">
    <property type="term" value="F:ubiquitin protein ligase activity"/>
    <property type="evidence" value="ECO:0007669"/>
    <property type="project" value="UniProtKB-EC"/>
</dbReference>
<evidence type="ECO:0000256" key="9">
    <source>
        <dbReference type="ARBA" id="ARBA00022737"/>
    </source>
</evidence>
<dbReference type="GO" id="GO:0016567">
    <property type="term" value="P:protein ubiquitination"/>
    <property type="evidence" value="ECO:0007669"/>
    <property type="project" value="UniProtKB-UniPathway"/>
</dbReference>
<comment type="function">
    <text evidence="3">Might act as an E3 ubiquitin-protein ligase, or as part of E3 complex, which accepts ubiquitin from specific E2 ubiquitin-conjugating enzymes and then transfers it to substrates.</text>
</comment>
<dbReference type="GO" id="GO:0008270">
    <property type="term" value="F:zinc ion binding"/>
    <property type="evidence" value="ECO:0007669"/>
    <property type="project" value="UniProtKB-KW"/>
</dbReference>
<name>A0A178VA08_ARATH</name>
<feature type="domain" description="RING-type" evidence="14">
    <location>
        <begin position="663"/>
        <end position="709"/>
    </location>
</feature>
<dbReference type="FunFam" id="3.30.40.10:FF:000230">
    <property type="entry name" value="RBR-type E3 ubiquitin transferase"/>
    <property type="match status" value="2"/>
</dbReference>
<evidence type="ECO:0000256" key="8">
    <source>
        <dbReference type="ARBA" id="ARBA00022723"/>
    </source>
</evidence>
<dbReference type="FunFam" id="3.30.420.10:FF:000076">
    <property type="entry name" value="RBR-type E3 ubiquitin transferase"/>
    <property type="match status" value="2"/>
</dbReference>
<dbReference type="GO" id="GO:0003676">
    <property type="term" value="F:nucleic acid binding"/>
    <property type="evidence" value="ECO:0007669"/>
    <property type="project" value="InterPro"/>
</dbReference>
<protein>
    <recommendedName>
        <fullName evidence="6">RBR-type E3 ubiquitin transferase</fullName>
        <ecNumber evidence="6">2.3.2.31</ecNumber>
    </recommendedName>
</protein>
<evidence type="ECO:0000256" key="6">
    <source>
        <dbReference type="ARBA" id="ARBA00012251"/>
    </source>
</evidence>
<keyword evidence="9" id="KW-0677">Repeat</keyword>
<evidence type="ECO:0000259" key="14">
    <source>
        <dbReference type="PROSITE" id="PS50089"/>
    </source>
</evidence>
<organism evidence="16 17">
    <name type="scientific">Arabidopsis thaliana</name>
    <name type="common">Mouse-ear cress</name>
    <dbReference type="NCBI Taxonomy" id="3702"/>
    <lineage>
        <taxon>Eukaryota</taxon>
        <taxon>Viridiplantae</taxon>
        <taxon>Streptophyta</taxon>
        <taxon>Embryophyta</taxon>
        <taxon>Tracheophyta</taxon>
        <taxon>Spermatophyta</taxon>
        <taxon>Magnoliopsida</taxon>
        <taxon>eudicotyledons</taxon>
        <taxon>Gunneridae</taxon>
        <taxon>Pentapetalae</taxon>
        <taxon>rosids</taxon>
        <taxon>malvids</taxon>
        <taxon>Brassicales</taxon>
        <taxon>Brassicaceae</taxon>
        <taxon>Camelineae</taxon>
        <taxon>Arabidopsis</taxon>
    </lineage>
</organism>
<dbReference type="InterPro" id="IPR044066">
    <property type="entry name" value="TRIAD_supradom"/>
</dbReference>
<keyword evidence="8" id="KW-0479">Metal-binding</keyword>
<dbReference type="Proteomes" id="UP000078284">
    <property type="component" value="Chromosome 3"/>
</dbReference>
<dbReference type="SMART" id="SM00647">
    <property type="entry name" value="IBR"/>
    <property type="match status" value="3"/>
</dbReference>
<keyword evidence="10 13" id="KW-0863">Zinc-finger</keyword>
<dbReference type="InterPro" id="IPR002867">
    <property type="entry name" value="IBR_dom"/>
</dbReference>
<evidence type="ECO:0000313" key="17">
    <source>
        <dbReference type="Proteomes" id="UP000078284"/>
    </source>
</evidence>
<dbReference type="InterPro" id="IPR031127">
    <property type="entry name" value="E3_UB_ligase_RBR"/>
</dbReference>
<dbReference type="ExpressionAtlas" id="A0A178VA08">
    <property type="expression patterns" value="baseline and differential"/>
</dbReference>
<dbReference type="InterPro" id="IPR036397">
    <property type="entry name" value="RNaseH_sf"/>
</dbReference>
<dbReference type="CDD" id="cd22584">
    <property type="entry name" value="Rcat_RBR_unk"/>
    <property type="match status" value="2"/>
</dbReference>
<dbReference type="PROSITE" id="PS51873">
    <property type="entry name" value="TRIAD"/>
    <property type="match status" value="2"/>
</dbReference>
<keyword evidence="7" id="KW-0808">Transferase</keyword>
<dbReference type="Gene3D" id="3.30.40.10">
    <property type="entry name" value="Zinc/RING finger domain, C3HC4 (zinc finger)"/>
    <property type="match status" value="2"/>
</dbReference>
<comment type="catalytic activity">
    <reaction evidence="1">
        <text>[E2 ubiquitin-conjugating enzyme]-S-ubiquitinyl-L-cysteine + [acceptor protein]-L-lysine = [E2 ubiquitin-conjugating enzyme]-L-cysteine + [acceptor protein]-N(6)-ubiquitinyl-L-lysine.</text>
        <dbReference type="EC" id="2.3.2.31"/>
    </reaction>
</comment>